<dbReference type="SMART" id="SM01342">
    <property type="entry name" value="TAN"/>
    <property type="match status" value="1"/>
</dbReference>
<dbReference type="Gene3D" id="3.30.1010.10">
    <property type="entry name" value="Phosphatidylinositol 3-kinase Catalytic Subunit, Chain A, domain 4"/>
    <property type="match status" value="1"/>
</dbReference>
<keyword evidence="15 25" id="KW-0067">ATP-binding</keyword>
<comment type="catalytic activity">
    <reaction evidence="21 25">
        <text>L-threonyl-[protein] + ATP = O-phospho-L-threonyl-[protein] + ADP + H(+)</text>
        <dbReference type="Rhea" id="RHEA:46608"/>
        <dbReference type="Rhea" id="RHEA-COMP:11060"/>
        <dbReference type="Rhea" id="RHEA-COMP:11605"/>
        <dbReference type="ChEBI" id="CHEBI:15378"/>
        <dbReference type="ChEBI" id="CHEBI:30013"/>
        <dbReference type="ChEBI" id="CHEBI:30616"/>
        <dbReference type="ChEBI" id="CHEBI:61977"/>
        <dbReference type="ChEBI" id="CHEBI:456216"/>
        <dbReference type="EC" id="2.7.11.1"/>
    </reaction>
</comment>
<evidence type="ECO:0000256" key="24">
    <source>
        <dbReference type="RuleBase" id="RU003829"/>
    </source>
</evidence>
<evidence type="ECO:0000256" key="22">
    <source>
        <dbReference type="ARBA" id="ARBA00048679"/>
    </source>
</evidence>
<evidence type="ECO:0000256" key="8">
    <source>
        <dbReference type="ARBA" id="ARBA00022454"/>
    </source>
</evidence>
<proteinExistence type="inferred from homology"/>
<dbReference type="SMART" id="SM00884">
    <property type="entry name" value="Cullin_Nedd8"/>
    <property type="match status" value="1"/>
</dbReference>
<dbReference type="OrthoDB" id="381190at2759"/>
<dbReference type="InterPro" id="IPR036388">
    <property type="entry name" value="WH-like_DNA-bd_sf"/>
</dbReference>
<dbReference type="PROSITE" id="PS51190">
    <property type="entry name" value="FATC"/>
    <property type="match status" value="1"/>
</dbReference>
<dbReference type="InterPro" id="IPR014009">
    <property type="entry name" value="PIK_FAT"/>
</dbReference>
<evidence type="ECO:0000256" key="6">
    <source>
        <dbReference type="ARBA" id="ARBA00012513"/>
    </source>
</evidence>
<dbReference type="GO" id="GO:0031625">
    <property type="term" value="F:ubiquitin protein ligase binding"/>
    <property type="evidence" value="ECO:0007669"/>
    <property type="project" value="InterPro"/>
</dbReference>
<dbReference type="STRING" id="1330021.A0A367L4Q0"/>
<keyword evidence="13 25" id="KW-0227">DNA damage</keyword>
<evidence type="ECO:0000256" key="20">
    <source>
        <dbReference type="ARBA" id="ARBA00025079"/>
    </source>
</evidence>
<keyword evidence="16" id="KW-0832">Ubl conjugation</keyword>
<dbReference type="Pfam" id="PF00454">
    <property type="entry name" value="PI3_PI4_kinase"/>
    <property type="match status" value="1"/>
</dbReference>
<dbReference type="Pfam" id="PF10557">
    <property type="entry name" value="Cullin_Nedd8"/>
    <property type="match status" value="1"/>
</dbReference>
<dbReference type="PROSITE" id="PS51189">
    <property type="entry name" value="FAT"/>
    <property type="match status" value="1"/>
</dbReference>
<gene>
    <name evidence="31" type="ORF">L249_1461</name>
</gene>
<evidence type="ECO:0000256" key="9">
    <source>
        <dbReference type="ARBA" id="ARBA00022499"/>
    </source>
</evidence>
<dbReference type="InterPro" id="IPR038980">
    <property type="entry name" value="ATM_plant"/>
</dbReference>
<dbReference type="SUPFAM" id="SSF56112">
    <property type="entry name" value="Protein kinase-like (PK-like)"/>
    <property type="match status" value="1"/>
</dbReference>
<comment type="function">
    <text evidence="20 25">Serine/threonine protein kinase which activates checkpoint signaling upon genotoxic stresses such as ionizing radiation (IR), ultraviolet light (UV), or DNA replication stalling, thereby acting as a DNA damage sensor. Recognizes the substrate consensus sequence [ST]-Q. Phosphorylates histone H2A to form H2AS128ph (gamma-H2A) at sites of DNA damage, involved in the regulation of DNA damage response mechanism. Required for the control of telomere length and genome stability.</text>
</comment>
<dbReference type="PROSITE" id="PS50290">
    <property type="entry name" value="PI3_4_KINASE_3"/>
    <property type="match status" value="1"/>
</dbReference>
<dbReference type="PANTHER" id="PTHR37079:SF4">
    <property type="entry name" value="SERINE_THREONINE-PROTEIN KINASE ATM"/>
    <property type="match status" value="1"/>
</dbReference>
<dbReference type="SUPFAM" id="SSF46785">
    <property type="entry name" value="Winged helix' DNA-binding domain"/>
    <property type="match status" value="1"/>
</dbReference>
<dbReference type="EMBL" id="LKCN02000016">
    <property type="protein sequence ID" value="RCI09192.1"/>
    <property type="molecule type" value="Genomic_DNA"/>
</dbReference>
<keyword evidence="11 25" id="KW-0808">Transferase</keyword>
<comment type="similarity">
    <text evidence="3 23 24">Belongs to the cullin family.</text>
</comment>
<evidence type="ECO:0000256" key="23">
    <source>
        <dbReference type="PROSITE-ProRule" id="PRU00330"/>
    </source>
</evidence>
<keyword evidence="18 25" id="KW-0779">Telomere</keyword>
<dbReference type="FunFam" id="1.20.1310.10:FF:000031">
    <property type="entry name" value="Ubiquitin ligase subunit CulD"/>
    <property type="match status" value="1"/>
</dbReference>
<keyword evidence="12 25" id="KW-0547">Nucleotide-binding</keyword>
<evidence type="ECO:0000256" key="15">
    <source>
        <dbReference type="ARBA" id="ARBA00022840"/>
    </source>
</evidence>
<sequence>MFAILPPPFVVNEPLNRAGAVTLARQIRMVKSDEVESTASLLTPSEGTSNVKQLARDIKSGSLRDRERAVDADLTQLLKNKAANLVALEDKGYHEIFEAVFGFVLSENRVYRDQSKPQAKRNGSSSRLSKCAAALRVAVARGSVKLGRKTLLALIDHITEFLPGPDDRFIQPLVSDYVKALTEVLARPYHVESLVRNDGGPWQKCVDFFIKVAKCSLPDESQSSIVVPLGRDFSAPALSAPRSTRSIAATQSQNRSHALEGGPLRDSLEGLKCLVQAANAPIASRSEDIMNLILGVLGLKHLSLGSTQTICFAVVNNVLASTHADDLTFANHLVKSLLPLMGYWWRPDRVSQDELIKALRNEISETVILTHLHIEHLAVINGEAAVRAQVQGLLEPLWLEYSRRNEAFRLQLNDITFCPSSLPDGSLRLDLFGLRHYNVEGEGPWALVQNLALLEAILLRPNNTQGNDEPEQRHKRRRLREGPSRLRLKLKSKDAGIQRTALQLIPFLVATHTLEREDAIELFAELVPHASDKSAVTASWALIACARYVAEFCAALPKLQEDHADTWRQLWHVAARCLSLPATSRASCILLLAILHSGLLPYHSLSEDINNFVVTADVNGPALLCDTSLSLMSRLFHERNTRLPSASQATGSHVIRWVFLKWNPTADAVDIIDEPGYASSQSIHVSPLQLANLLRACCGVRSIPWHGQQAVFGSTLGETWRLQREIAPFMRYLLLLQPEGSESRSYEGERSPTGSQSSSPANPGNFYSSRKLTLELLHPKIEELRALCESWQDKAAQRGSRISVEGFQCLLSACLAGALLFPQISDLNSTQSSMVEAELADIAEKSLAAALDSVESLAAAHSALRLLRSCMPNLATESLNHLHREQFCLLRIMAISSCSLAKRRLDTDSQDSDLMDIDDDFDDSQINKATTSSATSSFPRQVQQLYSSPRAFYIDTKARLALLEALYNDSSQIGLVPKLWLDSTLSMSSDDLLLCYGLLVEISTCDLLMSPEDGLNLVQRLGFTISKSEYRSCEVALTACIDVLDGLHSMWLGDSLVLADSAGDLYDHFIRAALPSGILSPRAQSSMASLLFTLLRADPDYGKNLGLDSCRTSLLYILESGRMKVKCFIGERIASIFELFILQLHDEVFVDVLNSLPTDAGDAAGIAYRLLVLSRLACRWPTLLRRCIYHIFETPGKISHATDYATSCMADIADKLRLSSPKKLFDLFSRQLLYTWMENDLLKDIPFSIFGFDDLKSLLSLAQADAVGLAMMRGQENVGADLAQILGSSTKELLRSNFTTALSYCMIYADVSRIPGPIERIETILGSRAYAEVVSANFVDIVALCFNLIDQDSSPEKAFLRYPELAYAADSLKAIKNIAHSPADLPPNQQPTFKAKFVIHNILKLCQKIKLQIRNLWTPALVMSVTRRLFNTVHPALGSLHACSVLRKVRLVLCLAGPVAWETYCLEMLLNSVRSFMVNSECADDALGMTQYLLVQGSRYLRQVPSFLAGFALSTLASLRVFLESSQSSTTQESQFKATMDKARQFHEFFRKYLADYTSSAFRSDIHATSFKSITHSAGLIRSSGNAEKGMPESKLLLDILQDGATGQGLLDESSRKLALGLLCGDFTIATDIASDIIESDEDAVSYAGVVWRSCEAQKLSSSYLAWAGRVVGRSFLASGYIPDGVLRESRLSQYKEMAPPGLNGSEMGILCLLQQLASNQDSVVVGLSEVTLRTVVSQALLKEDEELLAACQTTLSHALFLASQWGAYRSPPSDALETSISADAWTEDVASEQWLSRLSVCLARSVPESILLSALPPSLGELKDLAEKSLPFVVHLVLYFQLRQPTAKRQLSAAIKEWLSSKARGARNNLKLLINVILYLRTQEYPREASIDDRSQWLDIDYASAAEAAARCGMFNTALLFAELAASESTRASRRSSQVRQLDINNTLLTIFENIDDPDAYYGLPEDASLANVLARVEHEREGSKCLAFRGAQYDSHLRLRSMQAEADGQALVGALGTLGLSGLSNSLLQTQQELGFSGSAMETTFRTARRLEMWNLPVPSTSEHHSVTVYKAYQSIQQAIDLSAARSAVYDGLSRIMRGLTGSSLNATALRGRLASLASLTELDDLINVTEPTGMRSMLQKFQARCQWMRSGLYDDVSEILSCRETTTSLLSQHGSFVSSAKLPVTSLRRMQVETMLLASGIYRYHQALQESLNISTSLNMLISVCEELGLHVDVAVKMEVASSLWDHGEMSSSIRMLQAIDKGSSLAKQTIHVSRSELLSKIGHRVSIARLEKPQDIQKTYLEPALKELKRDSSGADEEGAVYHQFATFCDEQLQDADGLEDLERLQSLRKGRSDDVAAFKALISTTKESQLRSRYSHALSKEKQWLELDEQELRRVEQTRSEFLRLSLENYLLSLAASDEHNNDALRFTALWLERSTEEATNKAVARHLHKVPTRKFAGLINQLTSRLQNEDSGFQNLLFNLVVSICTDHPYHGMYQIWSGTRVKPEDKDEVAVLRVKATQKVAQRLAETKDVAGIWLSIDRASRSYHFLAGEKVSEYKSGAKLALTKSKAGSNLMACLSKYRIPPPTMHLDVLATKNYSDVPYMVKLEPMMTIASGISAPKIITAVGSDGIKYKQLVKGGHDDLRQDAIMEQVFAAVSSLLKLHRSTRQRNLGIRTYKVLPLTATSGLIEFVPNTVPLNDFLMPAHERYYPKDLKGSQCRRELSEVQNQAVETRIKTYRRVTERFHPVLRYFFMENFLDPDEWFSKRLAYTRSTAAISILGHVLGLGDRHGHNILLDTKTGEAVHIDLGVAFEAGRILPVPELVPFRLTRDIVDGMGITKTEGVFRRCCEFTLDALREEQYTIMTILDVLRYDPLHTWSISPVRLAKLQKSRRQEDGSEVAEQGGETTEAKESSKAASGRFNEPSGADRALEVVRKKLAKTLSVKATVNDLINQASDERNLAVLFSVRLTTPKANKRMIVDEHFAMSPRPRPPHHGWVPTGCYQRSDLRLSFTPPSGQQSLSVLKLAKLDPWNLLIGRKVPHMQTSPQPRRRAPSTSASSSSSTPTRTTTCKRQRLLGDQPQAMASARARGKLPEMPPGRQPPSTLQPYSGARKLVIKNLRTAHMKDGNPQLEDYYVRTERELGAALDAIFAGNRPAVPLERLYRGVEDMCRKGAADEVYKMLVKRMDRHLQTVVLPRIKLSGTDVVRSFLAEWNKWNDQTVSFVSPFDRLGSTDSQKMIRSTFCYFDRTHLLLESLPTINEMSITHFRQMAFSSSQTEAASSLGSQVVAGICDMIYYDREGDARLDYDLLKESIRSLHTLSVYVKHFEPVFLDRSKAYFRDCGEQWNASGLKQHISSCETLLRKEEYRCLAYNLESTTAKQLMGSAHDILIGHYSDKLLHGDSLSQLLSNGDVKSVKGLYNLLRLSGIQKEMKAPWCDYIRIAGAEIITDVARGDEMVIRLLDLRRSLDVMLRDALDNDEALLWGMREAFGKFMNDRQLASCWDNGTSKIGEMTAKHMDTLLRGGLKALPKELISDVKDRATAEKEGQAASADEDAELDRQLDQALELFRFVEGKDAFEAFYKKDLARRLLLGRSASQDAERNMLTRLRGECGSNFTHNLEQMFKDQELAKDEMKTYKQWCKGSGGGGDDEVDLHVMVLSAAAWPTYPDMRLNLPDEVATQLERFDGHYRTKHTGRMLTWKHSLAHCSLKASFPRGAKELLVSASQAVVLVVFNTVPDDGFQTYEQLSTATGLQGAELQRTLQSLACGKARVLCKHPKGRDVKTTDTFSLNKAFTDGKYRIKINQIQIKETKAEKKATYERISQDRRFEMQATIVRVMKSRKQMGHAELVAEVINLTKQRGSVEPAAIKEEIEKLMDKEYIEREDGGGYTYLA</sequence>
<reference evidence="31 32" key="1">
    <citation type="journal article" date="2015" name="BMC Genomics">
        <title>Insights from the genome of Ophiocordyceps polyrhachis-furcata to pathogenicity and host specificity in insect fungi.</title>
        <authorList>
            <person name="Wichadakul D."/>
            <person name="Kobmoo N."/>
            <person name="Ingsriswang S."/>
            <person name="Tangphatsornruang S."/>
            <person name="Chantasingh D."/>
            <person name="Luangsa-ard J.J."/>
            <person name="Eurwilaichitr L."/>
        </authorList>
    </citation>
    <scope>NUCLEOTIDE SEQUENCE [LARGE SCALE GENOMIC DNA]</scope>
    <source>
        <strain evidence="31 32">BCC 54312</strain>
    </source>
</reference>
<dbReference type="InterPro" id="IPR036390">
    <property type="entry name" value="WH_DNA-bd_sf"/>
</dbReference>
<dbReference type="SMART" id="SM00182">
    <property type="entry name" value="CULLIN"/>
    <property type="match status" value="1"/>
</dbReference>
<dbReference type="InterPro" id="IPR018936">
    <property type="entry name" value="PI3/4_kinase_CS"/>
</dbReference>
<evidence type="ECO:0000256" key="7">
    <source>
        <dbReference type="ARBA" id="ARBA00014619"/>
    </source>
</evidence>
<evidence type="ECO:0000259" key="29">
    <source>
        <dbReference type="PROSITE" id="PS51189"/>
    </source>
</evidence>
<evidence type="ECO:0000256" key="4">
    <source>
        <dbReference type="ARBA" id="ARBA00010769"/>
    </source>
</evidence>
<evidence type="ECO:0000256" key="1">
    <source>
        <dbReference type="ARBA" id="ARBA00004123"/>
    </source>
</evidence>
<evidence type="ECO:0000256" key="12">
    <source>
        <dbReference type="ARBA" id="ARBA00022741"/>
    </source>
</evidence>
<dbReference type="GO" id="GO:0005634">
    <property type="term" value="C:nucleus"/>
    <property type="evidence" value="ECO:0007669"/>
    <property type="project" value="UniProtKB-SubCell"/>
</dbReference>
<evidence type="ECO:0000256" key="18">
    <source>
        <dbReference type="ARBA" id="ARBA00022895"/>
    </source>
</evidence>
<dbReference type="InterPro" id="IPR016159">
    <property type="entry name" value="Cullin_repeat-like_dom_sf"/>
</dbReference>
<dbReference type="SUPFAM" id="SSF74788">
    <property type="entry name" value="Cullin repeat-like"/>
    <property type="match status" value="1"/>
</dbReference>
<dbReference type="InterPro" id="IPR001373">
    <property type="entry name" value="Cullin_N"/>
</dbReference>
<evidence type="ECO:0000256" key="16">
    <source>
        <dbReference type="ARBA" id="ARBA00022843"/>
    </source>
</evidence>
<dbReference type="Gene3D" id="1.20.1310.10">
    <property type="entry name" value="Cullin Repeats"/>
    <property type="match status" value="4"/>
</dbReference>
<evidence type="ECO:0000256" key="5">
    <source>
        <dbReference type="ARBA" id="ARBA00011370"/>
    </source>
</evidence>
<evidence type="ECO:0000313" key="31">
    <source>
        <dbReference type="EMBL" id="RCI09192.1"/>
    </source>
</evidence>
<evidence type="ECO:0000256" key="11">
    <source>
        <dbReference type="ARBA" id="ARBA00022679"/>
    </source>
</evidence>
<comment type="subcellular location">
    <subcellularLocation>
        <location evidence="2 25">Chromosome</location>
        <location evidence="2 25">Telomere</location>
    </subcellularLocation>
    <subcellularLocation>
        <location evidence="1 25">Nucleus</location>
    </subcellularLocation>
</comment>
<dbReference type="PANTHER" id="PTHR37079">
    <property type="entry name" value="SERINE/THREONINE-PROTEIN KINASE ATM"/>
    <property type="match status" value="1"/>
</dbReference>
<evidence type="ECO:0000259" key="30">
    <source>
        <dbReference type="PROSITE" id="PS51190"/>
    </source>
</evidence>
<dbReference type="InterPro" id="IPR003151">
    <property type="entry name" value="PIK-rel_kinase_FAT"/>
</dbReference>
<dbReference type="GO" id="GO:0005524">
    <property type="term" value="F:ATP binding"/>
    <property type="evidence" value="ECO:0007669"/>
    <property type="project" value="UniProtKB-KW"/>
</dbReference>
<dbReference type="InterPro" id="IPR059120">
    <property type="entry name" value="Cullin-like_AB"/>
</dbReference>
<keyword evidence="17 25" id="KW-0156">Chromatin regulator</keyword>
<dbReference type="InterPro" id="IPR036317">
    <property type="entry name" value="Cullin_homology_sf"/>
</dbReference>
<dbReference type="Gene3D" id="1.10.10.10">
    <property type="entry name" value="Winged helix-like DNA-binding domain superfamily/Winged helix DNA-binding domain"/>
    <property type="match status" value="1"/>
</dbReference>
<dbReference type="Pfam" id="PF11640">
    <property type="entry name" value="TAN"/>
    <property type="match status" value="1"/>
</dbReference>
<dbReference type="SUPFAM" id="SSF75632">
    <property type="entry name" value="Cullin homology domain"/>
    <property type="match status" value="1"/>
</dbReference>
<evidence type="ECO:0000256" key="3">
    <source>
        <dbReference type="ARBA" id="ARBA00006019"/>
    </source>
</evidence>
<feature type="domain" description="FATC" evidence="30">
    <location>
        <begin position="2945"/>
        <end position="3006"/>
    </location>
</feature>
<evidence type="ECO:0000256" key="25">
    <source>
        <dbReference type="RuleBase" id="RU365027"/>
    </source>
</evidence>
<dbReference type="InterPro" id="IPR016158">
    <property type="entry name" value="Cullin_homology"/>
</dbReference>
<keyword evidence="9" id="KW-1017">Isopeptide bond</keyword>
<comment type="subunit">
    <text evidence="5">Associates with DNA double-strand breaks.</text>
</comment>
<keyword evidence="8 25" id="KW-0158">Chromosome</keyword>
<evidence type="ECO:0000256" key="13">
    <source>
        <dbReference type="ARBA" id="ARBA00022763"/>
    </source>
</evidence>
<dbReference type="CDD" id="cd05171">
    <property type="entry name" value="PIKKc_ATM"/>
    <property type="match status" value="1"/>
</dbReference>
<name>A0A367L4Q0_9HYPO</name>
<dbReference type="Pfam" id="PF00888">
    <property type="entry name" value="Cullin"/>
    <property type="match status" value="1"/>
</dbReference>
<dbReference type="Pfam" id="PF26557">
    <property type="entry name" value="Cullin_AB"/>
    <property type="match status" value="1"/>
</dbReference>
<evidence type="ECO:0000256" key="2">
    <source>
        <dbReference type="ARBA" id="ARBA00004574"/>
    </source>
</evidence>
<dbReference type="PROSITE" id="PS50069">
    <property type="entry name" value="CULLIN_2"/>
    <property type="match status" value="1"/>
</dbReference>
<dbReference type="GO" id="GO:0000781">
    <property type="term" value="C:chromosome, telomeric region"/>
    <property type="evidence" value="ECO:0007669"/>
    <property type="project" value="UniProtKB-SubCell"/>
</dbReference>
<dbReference type="GO" id="GO:0004674">
    <property type="term" value="F:protein serine/threonine kinase activity"/>
    <property type="evidence" value="ECO:0007669"/>
    <property type="project" value="UniProtKB-KW"/>
</dbReference>
<feature type="domain" description="Cullin family profile" evidence="27">
    <location>
        <begin position="3515"/>
        <end position="3772"/>
    </location>
</feature>
<evidence type="ECO:0000256" key="17">
    <source>
        <dbReference type="ARBA" id="ARBA00022853"/>
    </source>
</evidence>
<keyword evidence="19 25" id="KW-0539">Nucleus</keyword>
<dbReference type="GO" id="GO:0006325">
    <property type="term" value="P:chromatin organization"/>
    <property type="evidence" value="ECO:0007669"/>
    <property type="project" value="UniProtKB-KW"/>
</dbReference>
<dbReference type="GO" id="GO:0006281">
    <property type="term" value="P:DNA repair"/>
    <property type="evidence" value="ECO:0007669"/>
    <property type="project" value="InterPro"/>
</dbReference>
<feature type="domain" description="FAT" evidence="29">
    <location>
        <begin position="1905"/>
        <end position="2508"/>
    </location>
</feature>
<evidence type="ECO:0000256" key="19">
    <source>
        <dbReference type="ARBA" id="ARBA00023242"/>
    </source>
</evidence>
<feature type="domain" description="PI3K/PI4K catalytic" evidence="28">
    <location>
        <begin position="2612"/>
        <end position="2923"/>
    </location>
</feature>
<dbReference type="GO" id="GO:0035556">
    <property type="term" value="P:intracellular signal transduction"/>
    <property type="evidence" value="ECO:0007669"/>
    <property type="project" value="UniProtKB-ARBA"/>
</dbReference>
<feature type="compositionally biased region" description="Low complexity" evidence="26">
    <location>
        <begin position="3049"/>
        <end position="3074"/>
    </location>
</feature>
<dbReference type="InterPro" id="IPR000403">
    <property type="entry name" value="PI3/4_kinase_cat_dom"/>
</dbReference>
<evidence type="ECO:0000256" key="21">
    <source>
        <dbReference type="ARBA" id="ARBA00047899"/>
    </source>
</evidence>
<dbReference type="SMART" id="SM00146">
    <property type="entry name" value="PI3Kc"/>
    <property type="match status" value="1"/>
</dbReference>
<keyword evidence="32" id="KW-1185">Reference proteome</keyword>
<dbReference type="GO" id="GO:0006511">
    <property type="term" value="P:ubiquitin-dependent protein catabolic process"/>
    <property type="evidence" value="ECO:0007669"/>
    <property type="project" value="InterPro"/>
</dbReference>
<dbReference type="Proteomes" id="UP000253664">
    <property type="component" value="Unassembled WGS sequence"/>
</dbReference>
<dbReference type="InterPro" id="IPR003152">
    <property type="entry name" value="FATC_dom"/>
</dbReference>
<dbReference type="InterPro" id="IPR019559">
    <property type="entry name" value="Cullin_neddylation_domain"/>
</dbReference>
<dbReference type="FunFam" id="3.30.1010.10:FF:000019">
    <property type="entry name" value="Serine/threonine-protein kinase Tel1"/>
    <property type="match status" value="1"/>
</dbReference>
<feature type="region of interest" description="Disordered" evidence="26">
    <location>
        <begin position="743"/>
        <end position="764"/>
    </location>
</feature>
<dbReference type="FunFam" id="1.10.10.10:FF:000014">
    <property type="entry name" value="Cullin 1"/>
    <property type="match status" value="1"/>
</dbReference>
<dbReference type="Gene3D" id="3.30.230.130">
    <property type="entry name" value="Cullin, Chain C, Domain 2"/>
    <property type="match status" value="1"/>
</dbReference>
<comment type="catalytic activity">
    <reaction evidence="22">
        <text>L-seryl-[protein] + ATP = O-phospho-L-seryl-[protein] + ADP + H(+)</text>
        <dbReference type="Rhea" id="RHEA:17989"/>
        <dbReference type="Rhea" id="RHEA-COMP:9863"/>
        <dbReference type="Rhea" id="RHEA-COMP:11604"/>
        <dbReference type="ChEBI" id="CHEBI:15378"/>
        <dbReference type="ChEBI" id="CHEBI:29999"/>
        <dbReference type="ChEBI" id="CHEBI:30616"/>
        <dbReference type="ChEBI" id="CHEBI:83421"/>
        <dbReference type="ChEBI" id="CHEBI:456216"/>
        <dbReference type="EC" id="2.7.11.1"/>
    </reaction>
</comment>
<dbReference type="Pfam" id="PF02259">
    <property type="entry name" value="FAT"/>
    <property type="match status" value="1"/>
</dbReference>
<feature type="compositionally biased region" description="Polar residues" evidence="26">
    <location>
        <begin position="752"/>
        <end position="764"/>
    </location>
</feature>
<comment type="similarity">
    <text evidence="4 25">Belongs to the PI3/PI4-kinase family. ATM subfamily.</text>
</comment>
<evidence type="ECO:0000259" key="28">
    <source>
        <dbReference type="PROSITE" id="PS50290"/>
    </source>
</evidence>
<dbReference type="EC" id="2.7.11.1" evidence="6 25"/>
<dbReference type="Gene3D" id="1.10.1070.11">
    <property type="entry name" value="Phosphatidylinositol 3-/4-kinase, catalytic domain"/>
    <property type="match status" value="1"/>
</dbReference>
<dbReference type="InterPro" id="IPR011009">
    <property type="entry name" value="Kinase-like_dom_sf"/>
</dbReference>
<accession>A0A367L4Q0</accession>
<keyword evidence="10 25" id="KW-0723">Serine/threonine-protein kinase</keyword>
<evidence type="ECO:0000256" key="14">
    <source>
        <dbReference type="ARBA" id="ARBA00022777"/>
    </source>
</evidence>
<feature type="region of interest" description="Disordered" evidence="26">
    <location>
        <begin position="2896"/>
        <end position="2930"/>
    </location>
</feature>
<feature type="region of interest" description="Disordered" evidence="26">
    <location>
        <begin position="3043"/>
        <end position="3116"/>
    </location>
</feature>
<evidence type="ECO:0000256" key="26">
    <source>
        <dbReference type="SAM" id="MobiDB-lite"/>
    </source>
</evidence>
<dbReference type="PROSITE" id="PS00916">
    <property type="entry name" value="PI3_4_KINASE_2"/>
    <property type="match status" value="1"/>
</dbReference>
<protein>
    <recommendedName>
        <fullName evidence="7 25">Serine/threonine-protein kinase Tel1</fullName>
        <ecNumber evidence="6 25">2.7.11.1</ecNumber>
    </recommendedName>
</protein>
<organism evidence="31 32">
    <name type="scientific">Ophiocordyceps polyrhachis-furcata BCC 54312</name>
    <dbReference type="NCBI Taxonomy" id="1330021"/>
    <lineage>
        <taxon>Eukaryota</taxon>
        <taxon>Fungi</taxon>
        <taxon>Dikarya</taxon>
        <taxon>Ascomycota</taxon>
        <taxon>Pezizomycotina</taxon>
        <taxon>Sordariomycetes</taxon>
        <taxon>Hypocreomycetidae</taxon>
        <taxon>Hypocreales</taxon>
        <taxon>Ophiocordycipitaceae</taxon>
        <taxon>Ophiocordyceps</taxon>
    </lineage>
</organism>
<evidence type="ECO:0000259" key="27">
    <source>
        <dbReference type="PROSITE" id="PS50069"/>
    </source>
</evidence>
<evidence type="ECO:0000313" key="32">
    <source>
        <dbReference type="Proteomes" id="UP000253664"/>
    </source>
</evidence>
<dbReference type="InterPro" id="IPR021668">
    <property type="entry name" value="TAN"/>
</dbReference>
<dbReference type="PROSITE" id="PS00915">
    <property type="entry name" value="PI3_4_KINASE_1"/>
    <property type="match status" value="1"/>
</dbReference>
<dbReference type="InterPro" id="IPR036940">
    <property type="entry name" value="PI3/4_kinase_cat_sf"/>
</dbReference>
<comment type="caution">
    <text evidence="31">The sequence shown here is derived from an EMBL/GenBank/DDBJ whole genome shotgun (WGS) entry which is preliminary data.</text>
</comment>
<dbReference type="InterPro" id="IPR044107">
    <property type="entry name" value="PIKKc_ATM"/>
</dbReference>
<dbReference type="Pfam" id="PF02260">
    <property type="entry name" value="FATC"/>
    <property type="match status" value="1"/>
</dbReference>
<evidence type="ECO:0000256" key="10">
    <source>
        <dbReference type="ARBA" id="ARBA00022527"/>
    </source>
</evidence>
<keyword evidence="14 25" id="KW-0418">Kinase</keyword>